<proteinExistence type="predicted"/>
<keyword evidence="3 6" id="KW-0812">Transmembrane</keyword>
<feature type="transmembrane region" description="Helical" evidence="6">
    <location>
        <begin position="258"/>
        <end position="281"/>
    </location>
</feature>
<keyword evidence="4 6" id="KW-1133">Transmembrane helix</keyword>
<evidence type="ECO:0000313" key="8">
    <source>
        <dbReference type="EMBL" id="USQ77648.1"/>
    </source>
</evidence>
<keyword evidence="5 6" id="KW-0472">Membrane</keyword>
<reference evidence="8" key="1">
    <citation type="submission" date="2022-06" db="EMBL/GenBank/DDBJ databases">
        <title>Ornithinimicrobium JY.X270.</title>
        <authorList>
            <person name="Huang Y."/>
        </authorList>
    </citation>
    <scope>NUCLEOTIDE SEQUENCE</scope>
    <source>
        <strain evidence="8">JY.X270</strain>
    </source>
</reference>
<evidence type="ECO:0000256" key="4">
    <source>
        <dbReference type="ARBA" id="ARBA00022989"/>
    </source>
</evidence>
<accession>A0ABY4YLP5</accession>
<feature type="transmembrane region" description="Helical" evidence="6">
    <location>
        <begin position="58"/>
        <end position="75"/>
    </location>
</feature>
<comment type="subcellular location">
    <subcellularLocation>
        <location evidence="1">Cell membrane</location>
        <topology evidence="1">Multi-pass membrane protein</topology>
    </subcellularLocation>
</comment>
<dbReference type="PANTHER" id="PTHR23513:SF6">
    <property type="entry name" value="MAJOR FACILITATOR SUPERFAMILY ASSOCIATED DOMAIN-CONTAINING PROTEIN"/>
    <property type="match status" value="1"/>
</dbReference>
<evidence type="ECO:0000256" key="2">
    <source>
        <dbReference type="ARBA" id="ARBA00022475"/>
    </source>
</evidence>
<protein>
    <submittedName>
        <fullName evidence="8">MFS transporter</fullName>
    </submittedName>
</protein>
<name>A0ABY4YLP5_9MICO</name>
<feature type="transmembrane region" description="Helical" evidence="6">
    <location>
        <begin position="361"/>
        <end position="379"/>
    </location>
</feature>
<dbReference type="Proteomes" id="UP001056535">
    <property type="component" value="Chromosome"/>
</dbReference>
<evidence type="ECO:0000256" key="3">
    <source>
        <dbReference type="ARBA" id="ARBA00022692"/>
    </source>
</evidence>
<feature type="transmembrane region" description="Helical" evidence="6">
    <location>
        <begin position="109"/>
        <end position="129"/>
    </location>
</feature>
<organism evidence="8 9">
    <name type="scientific">Ornithinimicrobium cryptoxanthini</name>
    <dbReference type="NCBI Taxonomy" id="2934161"/>
    <lineage>
        <taxon>Bacteria</taxon>
        <taxon>Bacillati</taxon>
        <taxon>Actinomycetota</taxon>
        <taxon>Actinomycetes</taxon>
        <taxon>Micrococcales</taxon>
        <taxon>Ornithinimicrobiaceae</taxon>
        <taxon>Ornithinimicrobium</taxon>
    </lineage>
</organism>
<sequence length="419" mass="43920">MTEPMTRGAGVFSYPAFVQLWISDTAKWLGVFTSGLALQLLLIETLGADQVALGLVRSAQWLPMLLFGLVAGVLIDRVRRKPVLVVGDAVCALAFGAIGGLGLLGWLTVPLVAVLVFVAGTASLSATAAHQSFLPRLVPTSMLSRANARIEQSMTAAEALGPLLAGVLVRVASAPIAILVNAGTYAVSALVLSTIRVTEPPPADGTERHLWRELREGARWVYRHPTLAPYAIGLHTWFFFNSAVMTILVFYASEEIGLGPVAIGLVLASAGLTGVAAAGLTPRAADRFGAGSVICAATWLAPLAFLLAALAPEGDAGLPVLVAGQLIYGVSNGLRGPLEMSYRNAVTPDRLRARMNSTIRSLNWGTITVSAPLAGWFALTYGNRPTILVCVVGLVVAALIPTLSPFRSVQLPDDEAPST</sequence>
<dbReference type="Gene3D" id="1.20.1250.20">
    <property type="entry name" value="MFS general substrate transporter like domains"/>
    <property type="match status" value="1"/>
</dbReference>
<feature type="transmembrane region" description="Helical" evidence="6">
    <location>
        <begin position="227"/>
        <end position="252"/>
    </location>
</feature>
<dbReference type="InterPro" id="IPR011701">
    <property type="entry name" value="MFS"/>
</dbReference>
<dbReference type="EMBL" id="CP099490">
    <property type="protein sequence ID" value="USQ77648.1"/>
    <property type="molecule type" value="Genomic_DNA"/>
</dbReference>
<evidence type="ECO:0000256" key="6">
    <source>
        <dbReference type="SAM" id="Phobius"/>
    </source>
</evidence>
<evidence type="ECO:0000256" key="5">
    <source>
        <dbReference type="ARBA" id="ARBA00023136"/>
    </source>
</evidence>
<keyword evidence="9" id="KW-1185">Reference proteome</keyword>
<evidence type="ECO:0000259" key="7">
    <source>
        <dbReference type="PROSITE" id="PS50850"/>
    </source>
</evidence>
<feature type="transmembrane region" description="Helical" evidence="6">
    <location>
        <begin position="82"/>
        <end position="103"/>
    </location>
</feature>
<dbReference type="PROSITE" id="PS50850">
    <property type="entry name" value="MFS"/>
    <property type="match status" value="1"/>
</dbReference>
<keyword evidence="2" id="KW-1003">Cell membrane</keyword>
<dbReference type="CDD" id="cd06173">
    <property type="entry name" value="MFS_MefA_like"/>
    <property type="match status" value="1"/>
</dbReference>
<feature type="domain" description="Major facilitator superfamily (MFS) profile" evidence="7">
    <location>
        <begin position="16"/>
        <end position="409"/>
    </location>
</feature>
<gene>
    <name evidence="8" type="ORF">NF557_07020</name>
</gene>
<feature type="transmembrane region" description="Helical" evidence="6">
    <location>
        <begin position="288"/>
        <end position="310"/>
    </location>
</feature>
<dbReference type="RefSeq" id="WP_252623006.1">
    <property type="nucleotide sequence ID" value="NZ_CP099490.1"/>
</dbReference>
<dbReference type="SUPFAM" id="SSF103473">
    <property type="entry name" value="MFS general substrate transporter"/>
    <property type="match status" value="1"/>
</dbReference>
<evidence type="ECO:0000256" key="1">
    <source>
        <dbReference type="ARBA" id="ARBA00004651"/>
    </source>
</evidence>
<evidence type="ECO:0000313" key="9">
    <source>
        <dbReference type="Proteomes" id="UP001056535"/>
    </source>
</evidence>
<dbReference type="PANTHER" id="PTHR23513">
    <property type="entry name" value="INTEGRAL MEMBRANE EFFLUX PROTEIN-RELATED"/>
    <property type="match status" value="1"/>
</dbReference>
<dbReference type="InterPro" id="IPR020846">
    <property type="entry name" value="MFS_dom"/>
</dbReference>
<dbReference type="InterPro" id="IPR036259">
    <property type="entry name" value="MFS_trans_sf"/>
</dbReference>
<dbReference type="Pfam" id="PF07690">
    <property type="entry name" value="MFS_1"/>
    <property type="match status" value="1"/>
</dbReference>
<feature type="transmembrane region" description="Helical" evidence="6">
    <location>
        <begin position="385"/>
        <end position="403"/>
    </location>
</feature>